<name>A0A1H6PWI3_YARLL</name>
<evidence type="ECO:0000313" key="14">
    <source>
        <dbReference type="EMBL" id="RDW28098.1"/>
    </source>
</evidence>
<keyword evidence="4 9" id="KW-0547">Nucleotide-binding</keyword>
<evidence type="ECO:0000256" key="11">
    <source>
        <dbReference type="SAM" id="MobiDB-lite"/>
    </source>
</evidence>
<comment type="similarity">
    <text evidence="10">Belongs to the protein kinase superfamily.</text>
</comment>
<feature type="compositionally biased region" description="Low complexity" evidence="11">
    <location>
        <begin position="274"/>
        <end position="285"/>
    </location>
</feature>
<dbReference type="PROSITE" id="PS50011">
    <property type="entry name" value="PROTEIN_KINASE_DOM"/>
    <property type="match status" value="1"/>
</dbReference>
<dbReference type="Gene3D" id="1.10.510.10">
    <property type="entry name" value="Transferase(Phosphotransferase) domain 1"/>
    <property type="match status" value="1"/>
</dbReference>
<dbReference type="Gene3D" id="3.30.200.20">
    <property type="entry name" value="Phosphorylase Kinase, domain 1"/>
    <property type="match status" value="1"/>
</dbReference>
<dbReference type="EC" id="2.7.11.1" evidence="1"/>
<dbReference type="GO" id="GO:0050684">
    <property type="term" value="P:regulation of mRNA processing"/>
    <property type="evidence" value="ECO:0007669"/>
    <property type="project" value="TreeGrafter"/>
</dbReference>
<evidence type="ECO:0000256" key="7">
    <source>
        <dbReference type="ARBA" id="ARBA00047899"/>
    </source>
</evidence>
<dbReference type="SMART" id="SM00220">
    <property type="entry name" value="S_TKc"/>
    <property type="match status" value="1"/>
</dbReference>
<sequence length="486" mass="54731">MSKLTVNTDLSDSEDEVLQKNEESLDDYCPGGYHPVKIGEKFANGRYVIVRKLGWGHFSTVWLARDTQNNDRHVAMKVVRSASHYTETAIDEIKMLERVSSKNPDHPGKAHVVGLYDSFKHVGPNGTHYCMVFEVLGENLLGLIRRHQFAGIPVKLVKQITKQVLLGLDYLHRECGIVHTDLKPENVLIEIGDVEKMLKLAEEEDRAAVETKKTKPGSRTGRRSRRQSLITGSQPLPSPLRSNASFFNDLTMTKMVEEVRLDDDHEKKTSNQLSKSPTSVSPTKPRTALAEELISVKIVDLGNACWVEHHFTNDIQTRQYRSPEVLLGSFWGASSDIWSMSCLVFELLTGDYLFEPQTGSKYSKDDDHIAQIIELLGKIPTSVLQTGKWTSEYFNDKGELKKISKLKDWPLEAVLHEKYNHSKEEAKLLASFLLPMLQMDPQQRADAGGMSNHRYLDDASGLSDIKVDRKCGRSGIDIVGWASEAK</sequence>
<organism evidence="13 15">
    <name type="scientific">Yarrowia lipolytica</name>
    <name type="common">Candida lipolytica</name>
    <dbReference type="NCBI Taxonomy" id="4952"/>
    <lineage>
        <taxon>Eukaryota</taxon>
        <taxon>Fungi</taxon>
        <taxon>Dikarya</taxon>
        <taxon>Ascomycota</taxon>
        <taxon>Saccharomycotina</taxon>
        <taxon>Dipodascomycetes</taxon>
        <taxon>Dipodascales</taxon>
        <taxon>Dipodascales incertae sedis</taxon>
        <taxon>Yarrowia</taxon>
    </lineage>
</organism>
<dbReference type="PANTHER" id="PTHR47634:SF9">
    <property type="entry name" value="PROTEIN KINASE DOMAIN-CONTAINING PROTEIN-RELATED"/>
    <property type="match status" value="1"/>
</dbReference>
<dbReference type="InterPro" id="IPR008271">
    <property type="entry name" value="Ser/Thr_kinase_AS"/>
</dbReference>
<keyword evidence="3" id="KW-0808">Transferase</keyword>
<dbReference type="VEuPathDB" id="FungiDB:YALI1_A19459g"/>
<feature type="compositionally biased region" description="Basic residues" evidence="11">
    <location>
        <begin position="214"/>
        <end position="226"/>
    </location>
</feature>
<dbReference type="GO" id="GO:0005524">
    <property type="term" value="F:ATP binding"/>
    <property type="evidence" value="ECO:0007669"/>
    <property type="project" value="UniProtKB-UniRule"/>
</dbReference>
<dbReference type="EMBL" id="CP017553">
    <property type="protein sequence ID" value="AOW00846.1"/>
    <property type="molecule type" value="Genomic_DNA"/>
</dbReference>
<evidence type="ECO:0000256" key="3">
    <source>
        <dbReference type="ARBA" id="ARBA00022679"/>
    </source>
</evidence>
<evidence type="ECO:0000313" key="16">
    <source>
        <dbReference type="Proteomes" id="UP000256601"/>
    </source>
</evidence>
<dbReference type="OMA" id="MDNVTLC"/>
<dbReference type="KEGG" id="yli:2905941"/>
<gene>
    <name evidence="14" type="ORF">B0I71DRAFT_128089</name>
    <name evidence="13" type="ORF">YALI1_A19459g</name>
</gene>
<protein>
    <recommendedName>
        <fullName evidence="1">non-specific serine/threonine protein kinase</fullName>
        <ecNumber evidence="1">2.7.11.1</ecNumber>
    </recommendedName>
</protein>
<dbReference type="GeneID" id="2905941"/>
<dbReference type="Pfam" id="PF00069">
    <property type="entry name" value="Pkinase"/>
    <property type="match status" value="2"/>
</dbReference>
<dbReference type="Proteomes" id="UP000182444">
    <property type="component" value="Chromosome 1A"/>
</dbReference>
<dbReference type="GO" id="GO:0000245">
    <property type="term" value="P:spliceosomal complex assembly"/>
    <property type="evidence" value="ECO:0007669"/>
    <property type="project" value="TreeGrafter"/>
</dbReference>
<dbReference type="PROSITE" id="PS00107">
    <property type="entry name" value="PROTEIN_KINASE_ATP"/>
    <property type="match status" value="1"/>
</dbReference>
<dbReference type="EMBL" id="KZ858956">
    <property type="protein sequence ID" value="RDW28098.1"/>
    <property type="molecule type" value="Genomic_DNA"/>
</dbReference>
<dbReference type="eggNOG" id="KOG1290">
    <property type="taxonomic scope" value="Eukaryota"/>
</dbReference>
<evidence type="ECO:0000313" key="15">
    <source>
        <dbReference type="Proteomes" id="UP000182444"/>
    </source>
</evidence>
<reference evidence="13 15" key="1">
    <citation type="journal article" date="2016" name="PLoS ONE">
        <title>Sequence Assembly of Yarrowia lipolytica Strain W29/CLIB89 Shows Transposable Element Diversity.</title>
        <authorList>
            <person name="Magnan C."/>
            <person name="Yu J."/>
            <person name="Chang I."/>
            <person name="Jahn E."/>
            <person name="Kanomata Y."/>
            <person name="Wu J."/>
            <person name="Zeller M."/>
            <person name="Oakes M."/>
            <person name="Baldi P."/>
            <person name="Sandmeyer S."/>
        </authorList>
    </citation>
    <scope>NUCLEOTIDE SEQUENCE [LARGE SCALE GENOMIC DNA]</scope>
    <source>
        <strain evidence="13">CLIB89</strain>
        <strain evidence="15">CLIB89(W29)</strain>
    </source>
</reference>
<evidence type="ECO:0000313" key="13">
    <source>
        <dbReference type="EMBL" id="AOW00846.1"/>
    </source>
</evidence>
<dbReference type="CDD" id="cd14136">
    <property type="entry name" value="STKc_SRPK"/>
    <property type="match status" value="1"/>
</dbReference>
<dbReference type="InterPro" id="IPR051334">
    <property type="entry name" value="SRPK"/>
</dbReference>
<keyword evidence="2 10" id="KW-0723">Serine/threonine-protein kinase</keyword>
<comment type="catalytic activity">
    <reaction evidence="7">
        <text>L-threonyl-[protein] + ATP = O-phospho-L-threonyl-[protein] + ADP + H(+)</text>
        <dbReference type="Rhea" id="RHEA:46608"/>
        <dbReference type="Rhea" id="RHEA-COMP:11060"/>
        <dbReference type="Rhea" id="RHEA-COMP:11605"/>
        <dbReference type="ChEBI" id="CHEBI:15378"/>
        <dbReference type="ChEBI" id="CHEBI:30013"/>
        <dbReference type="ChEBI" id="CHEBI:30616"/>
        <dbReference type="ChEBI" id="CHEBI:61977"/>
        <dbReference type="ChEBI" id="CHEBI:456216"/>
        <dbReference type="EC" id="2.7.11.1"/>
    </reaction>
</comment>
<dbReference type="OrthoDB" id="2649at2759"/>
<dbReference type="InterPro" id="IPR011009">
    <property type="entry name" value="Kinase-like_dom_sf"/>
</dbReference>
<evidence type="ECO:0000256" key="9">
    <source>
        <dbReference type="PROSITE-ProRule" id="PRU10141"/>
    </source>
</evidence>
<dbReference type="FunFam" id="3.30.200.20:FF:000076">
    <property type="entry name" value="CMGC/SRPK protein kinase"/>
    <property type="match status" value="1"/>
</dbReference>
<dbReference type="InterPro" id="IPR017441">
    <property type="entry name" value="Protein_kinase_ATP_BS"/>
</dbReference>
<reference evidence="14 16" key="2">
    <citation type="submission" date="2018-07" db="EMBL/GenBank/DDBJ databases">
        <title>Draft Genome Assemblies for Five Robust Yarrowia lipolytica Strains Exhibiting High Lipid Production and Pentose Sugar Utilization and Sugar Alcohol Secretion from Undetoxified Lignocellulosic Biomass Hydrolysates.</title>
        <authorList>
            <consortium name="DOE Joint Genome Institute"/>
            <person name="Walker C."/>
            <person name="Ryu S."/>
            <person name="Na H."/>
            <person name="Zane M."/>
            <person name="LaButti K."/>
            <person name="Lipzen A."/>
            <person name="Haridas S."/>
            <person name="Barry K."/>
            <person name="Grigoriev I.V."/>
            <person name="Quarterman J."/>
            <person name="Slininger P."/>
            <person name="Dien B."/>
            <person name="Trinh C.T."/>
        </authorList>
    </citation>
    <scope>NUCLEOTIDE SEQUENCE [LARGE SCALE GENOMIC DNA]</scope>
    <source>
        <strain evidence="14 16">YB392</strain>
    </source>
</reference>
<dbReference type="GO" id="GO:0005634">
    <property type="term" value="C:nucleus"/>
    <property type="evidence" value="ECO:0007669"/>
    <property type="project" value="TreeGrafter"/>
</dbReference>
<feature type="region of interest" description="Disordered" evidence="11">
    <location>
        <begin position="204"/>
        <end position="243"/>
    </location>
</feature>
<dbReference type="GO" id="GO:0004674">
    <property type="term" value="F:protein serine/threonine kinase activity"/>
    <property type="evidence" value="ECO:0007669"/>
    <property type="project" value="UniProtKB-KW"/>
</dbReference>
<dbReference type="InterPro" id="IPR000719">
    <property type="entry name" value="Prot_kinase_dom"/>
</dbReference>
<evidence type="ECO:0000256" key="6">
    <source>
        <dbReference type="ARBA" id="ARBA00022840"/>
    </source>
</evidence>
<evidence type="ECO:0000256" key="8">
    <source>
        <dbReference type="ARBA" id="ARBA00048679"/>
    </source>
</evidence>
<dbReference type="GO" id="GO:0005737">
    <property type="term" value="C:cytoplasm"/>
    <property type="evidence" value="ECO:0007669"/>
    <property type="project" value="TreeGrafter"/>
</dbReference>
<accession>A0A1H6PWI3</accession>
<evidence type="ECO:0000256" key="1">
    <source>
        <dbReference type="ARBA" id="ARBA00012513"/>
    </source>
</evidence>
<feature type="compositionally biased region" description="Basic and acidic residues" evidence="11">
    <location>
        <begin position="204"/>
        <end position="213"/>
    </location>
</feature>
<evidence type="ECO:0000256" key="2">
    <source>
        <dbReference type="ARBA" id="ARBA00022527"/>
    </source>
</evidence>
<comment type="catalytic activity">
    <reaction evidence="8">
        <text>L-seryl-[protein] + ATP = O-phospho-L-seryl-[protein] + ADP + H(+)</text>
        <dbReference type="Rhea" id="RHEA:17989"/>
        <dbReference type="Rhea" id="RHEA-COMP:9863"/>
        <dbReference type="Rhea" id="RHEA-COMP:11604"/>
        <dbReference type="ChEBI" id="CHEBI:15378"/>
        <dbReference type="ChEBI" id="CHEBI:29999"/>
        <dbReference type="ChEBI" id="CHEBI:30616"/>
        <dbReference type="ChEBI" id="CHEBI:83421"/>
        <dbReference type="ChEBI" id="CHEBI:456216"/>
        <dbReference type="EC" id="2.7.11.1"/>
    </reaction>
</comment>
<feature type="compositionally biased region" description="Polar residues" evidence="11">
    <location>
        <begin position="227"/>
        <end position="243"/>
    </location>
</feature>
<evidence type="ECO:0000259" key="12">
    <source>
        <dbReference type="PROSITE" id="PS50011"/>
    </source>
</evidence>
<dbReference type="PANTHER" id="PTHR47634">
    <property type="entry name" value="PROTEIN KINASE DOMAIN-CONTAINING PROTEIN-RELATED"/>
    <property type="match status" value="1"/>
</dbReference>
<dbReference type="AlphaFoldDB" id="A0A1H6PWI3"/>
<feature type="binding site" evidence="9">
    <location>
        <position position="77"/>
    </location>
    <ligand>
        <name>ATP</name>
        <dbReference type="ChEBI" id="CHEBI:30616"/>
    </ligand>
</feature>
<evidence type="ECO:0000256" key="10">
    <source>
        <dbReference type="RuleBase" id="RU000304"/>
    </source>
</evidence>
<proteinExistence type="inferred from homology"/>
<keyword evidence="6 9" id="KW-0067">ATP-binding</keyword>
<keyword evidence="5 14" id="KW-0418">Kinase</keyword>
<evidence type="ECO:0000256" key="4">
    <source>
        <dbReference type="ARBA" id="ARBA00022741"/>
    </source>
</evidence>
<feature type="region of interest" description="Disordered" evidence="11">
    <location>
        <begin position="264"/>
        <end position="285"/>
    </location>
</feature>
<dbReference type="VEuPathDB" id="FungiDB:YALI0_A18590g"/>
<dbReference type="PROSITE" id="PS00108">
    <property type="entry name" value="PROTEIN_KINASE_ST"/>
    <property type="match status" value="1"/>
</dbReference>
<dbReference type="RefSeq" id="XP_500209.2">
    <property type="nucleotide sequence ID" value="XM_500209.2"/>
</dbReference>
<dbReference type="Proteomes" id="UP000256601">
    <property type="component" value="Unassembled WGS sequence"/>
</dbReference>
<dbReference type="SUPFAM" id="SSF56112">
    <property type="entry name" value="Protein kinase-like (PK-like)"/>
    <property type="match status" value="1"/>
</dbReference>
<feature type="domain" description="Protein kinase" evidence="12">
    <location>
        <begin position="47"/>
        <end position="456"/>
    </location>
</feature>
<evidence type="ECO:0000256" key="5">
    <source>
        <dbReference type="ARBA" id="ARBA00022777"/>
    </source>
</evidence>